<evidence type="ECO:0000313" key="1">
    <source>
        <dbReference type="EMBL" id="RKD89819.1"/>
    </source>
</evidence>
<gene>
    <name evidence="1" type="ORF">BC643_0152</name>
</gene>
<name>A0A419W308_9BACT</name>
<evidence type="ECO:0000313" key="2">
    <source>
        <dbReference type="Proteomes" id="UP000283387"/>
    </source>
</evidence>
<comment type="caution">
    <text evidence="1">The sequence shown here is derived from an EMBL/GenBank/DDBJ whole genome shotgun (WGS) entry which is preliminary data.</text>
</comment>
<dbReference type="AlphaFoldDB" id="A0A419W308"/>
<sequence>MQKEDLNNLVTVADLNSFSEKIISEIHRLSEKDKPEFYTPNQFSKLTGMPYTTVIHYCKKNMLKARQEFKGGSWQIYASEINRLKEEANTNHLTFR</sequence>
<dbReference type="EMBL" id="RAPN01000001">
    <property type="protein sequence ID" value="RKD89819.1"/>
    <property type="molecule type" value="Genomic_DNA"/>
</dbReference>
<accession>A0A419W308</accession>
<proteinExistence type="predicted"/>
<dbReference type="RefSeq" id="WP_120271268.1">
    <property type="nucleotide sequence ID" value="NZ_RAPN01000001.1"/>
</dbReference>
<organism evidence="1 2">
    <name type="scientific">Mangrovibacterium diazotrophicum</name>
    <dbReference type="NCBI Taxonomy" id="1261403"/>
    <lineage>
        <taxon>Bacteria</taxon>
        <taxon>Pseudomonadati</taxon>
        <taxon>Bacteroidota</taxon>
        <taxon>Bacteroidia</taxon>
        <taxon>Marinilabiliales</taxon>
        <taxon>Prolixibacteraceae</taxon>
        <taxon>Mangrovibacterium</taxon>
    </lineage>
</organism>
<evidence type="ECO:0008006" key="3">
    <source>
        <dbReference type="Google" id="ProtNLM"/>
    </source>
</evidence>
<keyword evidence="2" id="KW-1185">Reference proteome</keyword>
<protein>
    <recommendedName>
        <fullName evidence="3">Helix-turn-helix protein</fullName>
    </recommendedName>
</protein>
<dbReference type="Proteomes" id="UP000283387">
    <property type="component" value="Unassembled WGS sequence"/>
</dbReference>
<reference evidence="1 2" key="1">
    <citation type="submission" date="2018-09" db="EMBL/GenBank/DDBJ databases">
        <title>Genomic Encyclopedia of Archaeal and Bacterial Type Strains, Phase II (KMG-II): from individual species to whole genera.</title>
        <authorList>
            <person name="Goeker M."/>
        </authorList>
    </citation>
    <scope>NUCLEOTIDE SEQUENCE [LARGE SCALE GENOMIC DNA]</scope>
    <source>
        <strain evidence="1 2">DSM 27148</strain>
    </source>
</reference>
<dbReference type="OrthoDB" id="981899at2"/>